<evidence type="ECO:0000256" key="4">
    <source>
        <dbReference type="ARBA" id="ARBA00032976"/>
    </source>
</evidence>
<gene>
    <name evidence="6" type="ORF">CG50_00635</name>
</gene>
<proteinExistence type="inferred from homology"/>
<accession>A0A086XXQ6</accession>
<organism evidence="6 7">
    <name type="scientific">Paenirhodobacter enshiensis</name>
    <dbReference type="NCBI Taxonomy" id="1105367"/>
    <lineage>
        <taxon>Bacteria</taxon>
        <taxon>Pseudomonadati</taxon>
        <taxon>Pseudomonadota</taxon>
        <taxon>Alphaproteobacteria</taxon>
        <taxon>Rhodobacterales</taxon>
        <taxon>Rhodobacter group</taxon>
        <taxon>Paenirhodobacter</taxon>
    </lineage>
</organism>
<dbReference type="Proteomes" id="UP000028824">
    <property type="component" value="Unassembled WGS sequence"/>
</dbReference>
<sequence>MSDDTSAVLIRALDAAHAAGREVRFWLRDDDAVAPTPALDRLLTLSAAEGVPVTLAVIPRDTGAALAERLASAPLARVAVHGWAHENHALPPRKKQELGPDRPAETVLAEIARGREKLSALHGARLLPLLVPPWNRIAPGVVAGLPALGFTALSTFGPEDPTAPMRAINTHVDPIDWHGSRSLCPEAALWQGAAQRVADLGTGPVEGTVGLLTHHLVHDAAIWDFVERFIALTRAHPACRWIDPAEVIASSSR</sequence>
<comment type="caution">
    <text evidence="6">The sequence shown here is derived from an EMBL/GenBank/DDBJ whole genome shotgun (WGS) entry which is preliminary data.</text>
</comment>
<dbReference type="Pfam" id="PF01522">
    <property type="entry name" value="Polysacc_deac_1"/>
    <property type="match status" value="1"/>
</dbReference>
<evidence type="ECO:0000256" key="2">
    <source>
        <dbReference type="ARBA" id="ARBA00010973"/>
    </source>
</evidence>
<evidence type="ECO:0000313" key="7">
    <source>
        <dbReference type="Proteomes" id="UP000028824"/>
    </source>
</evidence>
<dbReference type="InterPro" id="IPR002509">
    <property type="entry name" value="NODB_dom"/>
</dbReference>
<dbReference type="EMBL" id="JFZB01000012">
    <property type="protein sequence ID" value="KFI26806.1"/>
    <property type="molecule type" value="Genomic_DNA"/>
</dbReference>
<evidence type="ECO:0000259" key="5">
    <source>
        <dbReference type="Pfam" id="PF01522"/>
    </source>
</evidence>
<dbReference type="OrthoDB" id="6086702at2"/>
<dbReference type="eggNOG" id="COG0726">
    <property type="taxonomic scope" value="Bacteria"/>
</dbReference>
<protein>
    <recommendedName>
        <fullName evidence="3">Chitooligosaccharide deacetylase</fullName>
    </recommendedName>
    <alternativeName>
        <fullName evidence="4">Nodulation protein B</fullName>
    </alternativeName>
</protein>
<dbReference type="InterPro" id="IPR049591">
    <property type="entry name" value="CE4_u4-like"/>
</dbReference>
<dbReference type="GO" id="GO:0016810">
    <property type="term" value="F:hydrolase activity, acting on carbon-nitrogen (but not peptide) bonds"/>
    <property type="evidence" value="ECO:0007669"/>
    <property type="project" value="InterPro"/>
</dbReference>
<reference evidence="6 7" key="1">
    <citation type="submission" date="2014-03" db="EMBL/GenBank/DDBJ databases">
        <title>Genome of Paenirhodobacter enshiensis DW2-9.</title>
        <authorList>
            <person name="Wang D."/>
            <person name="Wang G."/>
        </authorList>
    </citation>
    <scope>NUCLEOTIDE SEQUENCE [LARGE SCALE GENOMIC DNA]</scope>
    <source>
        <strain evidence="6 7">DW2-9</strain>
    </source>
</reference>
<comment type="function">
    <text evidence="1">Is involved in generating a small heat-stable compound (Nod), an acylated oligomer of N-acetylglucosamine, that stimulates mitosis in various plant protoplasts.</text>
</comment>
<dbReference type="CDD" id="cd10928">
    <property type="entry name" value="CE4_u4"/>
    <property type="match status" value="1"/>
</dbReference>
<evidence type="ECO:0000256" key="1">
    <source>
        <dbReference type="ARBA" id="ARBA00003236"/>
    </source>
</evidence>
<name>A0A086XXQ6_9RHOB</name>
<evidence type="ECO:0000256" key="3">
    <source>
        <dbReference type="ARBA" id="ARBA00020071"/>
    </source>
</evidence>
<dbReference type="InterPro" id="IPR011330">
    <property type="entry name" value="Glyco_hydro/deAcase_b/a-brl"/>
</dbReference>
<comment type="similarity">
    <text evidence="2">Belongs to the polysaccharide deacetylase family.</text>
</comment>
<dbReference type="RefSeq" id="WP_036636971.1">
    <property type="nucleotide sequence ID" value="NZ_JFZB01000012.1"/>
</dbReference>
<dbReference type="STRING" id="1105367.CG50_00635"/>
<dbReference type="SUPFAM" id="SSF88713">
    <property type="entry name" value="Glycoside hydrolase/deacetylase"/>
    <property type="match status" value="1"/>
</dbReference>
<dbReference type="Gene3D" id="3.20.20.370">
    <property type="entry name" value="Glycoside hydrolase/deacetylase"/>
    <property type="match status" value="1"/>
</dbReference>
<dbReference type="AlphaFoldDB" id="A0A086XXQ6"/>
<dbReference type="GO" id="GO:0005975">
    <property type="term" value="P:carbohydrate metabolic process"/>
    <property type="evidence" value="ECO:0007669"/>
    <property type="project" value="InterPro"/>
</dbReference>
<feature type="domain" description="NodB homology" evidence="5">
    <location>
        <begin position="35"/>
        <end position="151"/>
    </location>
</feature>
<evidence type="ECO:0000313" key="6">
    <source>
        <dbReference type="EMBL" id="KFI26806.1"/>
    </source>
</evidence>
<keyword evidence="7" id="KW-1185">Reference proteome</keyword>